<reference evidence="2" key="2">
    <citation type="submission" date="2008-05" db="EMBL/GenBank/DDBJ databases">
        <authorList>
            <person name="Crossman L.C."/>
        </authorList>
    </citation>
    <scope>NUCLEOTIDE SEQUENCE</scope>
    <source>
        <strain evidence="2">ATCC43949</strain>
    </source>
</reference>
<evidence type="ECO:0000313" key="2">
    <source>
        <dbReference type="EMBL" id="CAQ83026.1"/>
    </source>
</evidence>
<evidence type="ECO:0000313" key="4">
    <source>
        <dbReference type="Proteomes" id="UP000002747"/>
    </source>
</evidence>
<keyword evidence="1" id="KW-0812">Transmembrane</keyword>
<dbReference type="Proteomes" id="UP000002747">
    <property type="component" value="Chromosome"/>
</dbReference>
<reference evidence="3" key="3">
    <citation type="submission" date="2008-09" db="EMBL/GenBank/DDBJ databases">
        <authorList>
            <person name="Thomson N.R."/>
        </authorList>
    </citation>
    <scope>NUCLEOTIDE SEQUENCE</scope>
    <source>
        <strain evidence="3">ATCC 43949</strain>
    </source>
</reference>
<evidence type="ECO:0000256" key="1">
    <source>
        <dbReference type="SAM" id="Phobius"/>
    </source>
</evidence>
<dbReference type="AlphaFoldDB" id="B6VMS3"/>
<evidence type="ECO:0000313" key="3">
    <source>
        <dbReference type="EMBL" id="CAR67453.1"/>
    </source>
</evidence>
<dbReference type="EMBL" id="FM162591">
    <property type="protein sequence ID" value="CAQ83026.1"/>
    <property type="molecule type" value="Genomic_DNA"/>
</dbReference>
<reference evidence="2 4" key="4">
    <citation type="journal article" date="2009" name="BMC Genomics">
        <title>Comparative genomics of the emerging human pathogen Photorhabdus asymbiotica with the insect pathogen Photorhabdus luminescens.</title>
        <authorList>
            <person name="Wilkinson P."/>
            <person name="Waterfield N.R."/>
            <person name="Crossman L."/>
            <person name="Corton C."/>
            <person name="Sanchez-Contreras M."/>
            <person name="Vlisidou I."/>
            <person name="Barron A."/>
            <person name="Bignell A."/>
            <person name="Clark L."/>
            <person name="Ormond D."/>
            <person name="Mayho M."/>
            <person name="Bason N."/>
            <person name="Smith F."/>
            <person name="Simmonds M."/>
            <person name="Churcher C."/>
            <person name="Harris D."/>
            <person name="Thompson N.R."/>
            <person name="Quail M."/>
            <person name="Parkhill J."/>
            <person name="ffrench-Constant R.H."/>
        </authorList>
    </citation>
    <scope>NUCLEOTIDE SEQUENCE [LARGE SCALE GENOMIC DNA]</scope>
    <source>
        <strain evidence="4">ATCC 43949 / 3105-77</strain>
        <strain evidence="2">ATCC43949</strain>
    </source>
</reference>
<reference evidence="3" key="1">
    <citation type="journal article" date="2008" name="Proc. Natl. Acad. Sci. U.S.A.">
        <title>Rapid virulence annotation (RVA): identification of virulence factors using a bacterial genome library and multiple invertebrate hosts.</title>
        <authorList>
            <person name="Waterfield N.R."/>
            <person name="Sanchez-Contreras M."/>
            <person name="Eleftherianos I."/>
            <person name="Dowling A."/>
            <person name="Wilkinson P."/>
            <person name="Parkhill J."/>
            <person name="Thomson N."/>
            <person name="Reynolds S.E."/>
            <person name="Bode H.B."/>
            <person name="Dorus S."/>
            <person name="Ffrench-Constant R.H."/>
        </authorList>
    </citation>
    <scope>NUCLEOTIDE SEQUENCE</scope>
    <source>
        <strain evidence="3">ATCC 43949</strain>
    </source>
</reference>
<accession>C7BNL4</accession>
<feature type="transmembrane region" description="Helical" evidence="1">
    <location>
        <begin position="12"/>
        <end position="36"/>
    </location>
</feature>
<protein>
    <submittedName>
        <fullName evidence="3">Uncharacterized protein</fullName>
    </submittedName>
</protein>
<dbReference type="STRING" id="291112.PAU_00934"/>
<name>B6VMS3_PHOAA</name>
<sequence>MLIKYKSFCCNMLMFLLVLIVILVTISLLNLFFVVINQCINIFTNKSFIFILTFY</sequence>
<keyword evidence="1" id="KW-0472">Membrane</keyword>
<dbReference type="KEGG" id="pay:PAU_00934"/>
<accession>B6VMS3</accession>
<keyword evidence="1" id="KW-1133">Transmembrane helix</keyword>
<dbReference type="EMBL" id="FM211056">
    <property type="protein sequence ID" value="CAR67453.1"/>
    <property type="molecule type" value="Genomic_DNA"/>
</dbReference>
<proteinExistence type="predicted"/>
<gene>
    <name evidence="2" type="ordered locus">PAU_00934</name>
    <name evidence="3" type="ORF">PA-RVA14-1077</name>
</gene>
<organism evidence="3">
    <name type="scientific">Photorhabdus asymbiotica subsp. asymbiotica (strain ATCC 43949 / 3105-77)</name>
    <name type="common">Xenorhabdus luminescens (strain 2)</name>
    <dbReference type="NCBI Taxonomy" id="553480"/>
    <lineage>
        <taxon>Bacteria</taxon>
        <taxon>Pseudomonadati</taxon>
        <taxon>Pseudomonadota</taxon>
        <taxon>Gammaproteobacteria</taxon>
        <taxon>Enterobacterales</taxon>
        <taxon>Morganellaceae</taxon>
        <taxon>Photorhabdus</taxon>
    </lineage>
</organism>